<feature type="domain" description="Helitron helicase-like" evidence="3">
    <location>
        <begin position="2"/>
        <end position="110"/>
    </location>
</feature>
<keyword evidence="1" id="KW-0234">DNA repair</keyword>
<dbReference type="GO" id="GO:0005524">
    <property type="term" value="F:ATP binding"/>
    <property type="evidence" value="ECO:0007669"/>
    <property type="project" value="UniProtKB-KW"/>
</dbReference>
<dbReference type="InterPro" id="IPR025476">
    <property type="entry name" value="Helitron_helicase-like"/>
</dbReference>
<dbReference type="PANTHER" id="PTHR10492">
    <property type="match status" value="1"/>
</dbReference>
<dbReference type="EC" id="5.6.2.3" evidence="1"/>
<dbReference type="GO" id="GO:0000723">
    <property type="term" value="P:telomere maintenance"/>
    <property type="evidence" value="ECO:0007669"/>
    <property type="project" value="InterPro"/>
</dbReference>
<reference evidence="4" key="2">
    <citation type="submission" date="2023-05" db="EMBL/GenBank/DDBJ databases">
        <authorList>
            <person name="Schelkunov M.I."/>
        </authorList>
    </citation>
    <scope>NUCLEOTIDE SEQUENCE</scope>
    <source>
        <strain evidence="4">Hsosn_3</strain>
        <tissue evidence="4">Leaf</tissue>
    </source>
</reference>
<evidence type="ECO:0000313" key="5">
    <source>
        <dbReference type="Proteomes" id="UP001237642"/>
    </source>
</evidence>
<keyword evidence="5" id="KW-1185">Reference proteome</keyword>
<dbReference type="EMBL" id="JAUIZM010000001">
    <property type="protein sequence ID" value="KAK1400588.1"/>
    <property type="molecule type" value="Genomic_DNA"/>
</dbReference>
<comment type="catalytic activity">
    <reaction evidence="1">
        <text>ATP + H2O = ADP + phosphate + H(+)</text>
        <dbReference type="Rhea" id="RHEA:13065"/>
        <dbReference type="ChEBI" id="CHEBI:15377"/>
        <dbReference type="ChEBI" id="CHEBI:15378"/>
        <dbReference type="ChEBI" id="CHEBI:30616"/>
        <dbReference type="ChEBI" id="CHEBI:43474"/>
        <dbReference type="ChEBI" id="CHEBI:456216"/>
        <dbReference type="EC" id="5.6.2.3"/>
    </reaction>
</comment>
<keyword evidence="1" id="KW-0547">Nucleotide-binding</keyword>
<feature type="domain" description="DNA helicase Pif1-like DEAD-box helicase" evidence="2">
    <location>
        <begin position="392"/>
        <end position="614"/>
    </location>
</feature>
<keyword evidence="1" id="KW-0067">ATP-binding</keyword>
<evidence type="ECO:0000259" key="3">
    <source>
        <dbReference type="Pfam" id="PF14214"/>
    </source>
</evidence>
<sequence length="760" mass="87035">MILPSSHTGGPRYRVQNYQDAMAIFKWAGYPDLFITFTCNPKWPEINGMQQLIGQKNDINRVDIICSVFEIKLYQLMQDLIKEQPFGKVTACVYTIEFQKRGLPHAHILLFLDSAMKNPSAEYVEQIISAEIPDINVDPDGYNAVNKFMIHGPCGNLNKDSPCMMDDKCTKYFPKKYNDQTVIDSDGYTVYRRRNTGIQVEKNGVHLDNRFVVPYNRNLIVKFDAHVNIEICNYSKAIKYLFKYINKGPDRATVVVEPVDNDEGVDEIKRYLDCRYISATEACWRYPSVERLPFHLPGEHTVLFEEEDIEHLQRKRFRNKDMRLNQQQIESYTLFEIETIMQKLGKSLKDIDGMPQPDPSLLRDSGNRLLYEELNYDTTQLKVLHEQSHAALNHSQKIAYDAIIQSVEKEDGALFFINGRGGTGKTFLWNTIIAKLRSNSKIVLAVATSGIAALLLPNGRTAHSRFHIPLDITAESTCEIRHGTQLAKLLLKTSLIIWDEAPMAHKHYFEALDRTLKDILRVRDESSTTKPFGGLTMVCGGDFRQILPVIPKGTRAQIVDASLNSSYLWPFFKVFELTRNMRLYNQKISETEINKIDSFDKWLLQIGDGTLYDDVDKELIRMPPDICMNTDGDPMKAMVEAIYPSLLQNYNNATYLKERAILTPKNEMVHELNDMIMNMIPGDSRTYLSSDTVCKASVATDDNELLVTSREGLVVLNVDDEAEDRTLIKNIVYEEIFQNIILPSNQNKKNTTVEPQQQTN</sequence>
<dbReference type="GO" id="GO:0043139">
    <property type="term" value="F:5'-3' DNA helicase activity"/>
    <property type="evidence" value="ECO:0007669"/>
    <property type="project" value="UniProtKB-EC"/>
</dbReference>
<name>A0AAD8JCJ3_9APIA</name>
<gene>
    <name evidence="4" type="ORF">POM88_000193</name>
</gene>
<dbReference type="InterPro" id="IPR010285">
    <property type="entry name" value="DNA_helicase_pif1-like_DEAD"/>
</dbReference>
<dbReference type="GO" id="GO:0006281">
    <property type="term" value="P:DNA repair"/>
    <property type="evidence" value="ECO:0007669"/>
    <property type="project" value="UniProtKB-KW"/>
</dbReference>
<proteinExistence type="inferred from homology"/>
<keyword evidence="1" id="KW-0378">Hydrolase</keyword>
<dbReference type="GO" id="GO:0006310">
    <property type="term" value="P:DNA recombination"/>
    <property type="evidence" value="ECO:0007669"/>
    <property type="project" value="UniProtKB-KW"/>
</dbReference>
<keyword evidence="1 4" id="KW-0347">Helicase</keyword>
<dbReference type="SUPFAM" id="SSF52540">
    <property type="entry name" value="P-loop containing nucleoside triphosphate hydrolases"/>
    <property type="match status" value="2"/>
</dbReference>
<dbReference type="Proteomes" id="UP001237642">
    <property type="component" value="Unassembled WGS sequence"/>
</dbReference>
<comment type="caution">
    <text evidence="4">The sequence shown here is derived from an EMBL/GenBank/DDBJ whole genome shotgun (WGS) entry which is preliminary data.</text>
</comment>
<keyword evidence="1" id="KW-0233">DNA recombination</keyword>
<dbReference type="Pfam" id="PF14214">
    <property type="entry name" value="Helitron_like_N"/>
    <property type="match status" value="1"/>
</dbReference>
<comment type="cofactor">
    <cofactor evidence="1">
        <name>Mg(2+)</name>
        <dbReference type="ChEBI" id="CHEBI:18420"/>
    </cofactor>
</comment>
<protein>
    <recommendedName>
        <fullName evidence="1">ATP-dependent DNA helicase</fullName>
        <ecNumber evidence="1">5.6.2.3</ecNumber>
    </recommendedName>
</protein>
<dbReference type="Pfam" id="PF05970">
    <property type="entry name" value="PIF1"/>
    <property type="match status" value="1"/>
</dbReference>
<evidence type="ECO:0000313" key="4">
    <source>
        <dbReference type="EMBL" id="KAK1400588.1"/>
    </source>
</evidence>
<dbReference type="Gene3D" id="3.40.50.300">
    <property type="entry name" value="P-loop containing nucleotide triphosphate hydrolases"/>
    <property type="match status" value="1"/>
</dbReference>
<dbReference type="PANTHER" id="PTHR10492:SF101">
    <property type="entry name" value="ATP-DEPENDENT DNA HELICASE"/>
    <property type="match status" value="1"/>
</dbReference>
<dbReference type="AlphaFoldDB" id="A0AAD8JCJ3"/>
<dbReference type="InterPro" id="IPR027417">
    <property type="entry name" value="P-loop_NTPase"/>
</dbReference>
<accession>A0AAD8JCJ3</accession>
<comment type="similarity">
    <text evidence="1">Belongs to the helicase family.</text>
</comment>
<organism evidence="4 5">
    <name type="scientific">Heracleum sosnowskyi</name>
    <dbReference type="NCBI Taxonomy" id="360622"/>
    <lineage>
        <taxon>Eukaryota</taxon>
        <taxon>Viridiplantae</taxon>
        <taxon>Streptophyta</taxon>
        <taxon>Embryophyta</taxon>
        <taxon>Tracheophyta</taxon>
        <taxon>Spermatophyta</taxon>
        <taxon>Magnoliopsida</taxon>
        <taxon>eudicotyledons</taxon>
        <taxon>Gunneridae</taxon>
        <taxon>Pentapetalae</taxon>
        <taxon>asterids</taxon>
        <taxon>campanulids</taxon>
        <taxon>Apiales</taxon>
        <taxon>Apiaceae</taxon>
        <taxon>Apioideae</taxon>
        <taxon>apioid superclade</taxon>
        <taxon>Tordylieae</taxon>
        <taxon>Tordyliinae</taxon>
        <taxon>Heracleum</taxon>
    </lineage>
</organism>
<evidence type="ECO:0000256" key="1">
    <source>
        <dbReference type="RuleBase" id="RU363044"/>
    </source>
</evidence>
<dbReference type="GO" id="GO:0016787">
    <property type="term" value="F:hydrolase activity"/>
    <property type="evidence" value="ECO:0007669"/>
    <property type="project" value="UniProtKB-KW"/>
</dbReference>
<evidence type="ECO:0000259" key="2">
    <source>
        <dbReference type="Pfam" id="PF05970"/>
    </source>
</evidence>
<reference evidence="4" key="1">
    <citation type="submission" date="2023-02" db="EMBL/GenBank/DDBJ databases">
        <title>Genome of toxic invasive species Heracleum sosnowskyi carries increased number of genes despite the absence of recent whole-genome duplications.</title>
        <authorList>
            <person name="Schelkunov M."/>
            <person name="Shtratnikova V."/>
            <person name="Makarenko M."/>
            <person name="Klepikova A."/>
            <person name="Omelchenko D."/>
            <person name="Novikova G."/>
            <person name="Obukhova E."/>
            <person name="Bogdanov V."/>
            <person name="Penin A."/>
            <person name="Logacheva M."/>
        </authorList>
    </citation>
    <scope>NUCLEOTIDE SEQUENCE</scope>
    <source>
        <strain evidence="4">Hsosn_3</strain>
        <tissue evidence="4">Leaf</tissue>
    </source>
</reference>
<keyword evidence="1" id="KW-0227">DNA damage</keyword>